<feature type="compositionally biased region" description="Basic and acidic residues" evidence="1">
    <location>
        <begin position="227"/>
        <end position="244"/>
    </location>
</feature>
<feature type="region of interest" description="Disordered" evidence="1">
    <location>
        <begin position="36"/>
        <end position="56"/>
    </location>
</feature>
<proteinExistence type="predicted"/>
<name>A0A9Q8T7I6_9PEZI</name>
<evidence type="ECO:0000313" key="3">
    <source>
        <dbReference type="EMBL" id="UQC90694.1"/>
    </source>
</evidence>
<feature type="chain" id="PRO_5040263151" evidence="2">
    <location>
        <begin position="33"/>
        <end position="279"/>
    </location>
</feature>
<reference evidence="3" key="1">
    <citation type="journal article" date="2021" name="Mol. Plant Microbe Interact.">
        <title>Complete Genome Sequence of the Plant-Pathogenic Fungus Colletotrichum lupini.</title>
        <authorList>
            <person name="Baroncelli R."/>
            <person name="Pensec F."/>
            <person name="Da Lio D."/>
            <person name="Boufleur T."/>
            <person name="Vicente I."/>
            <person name="Sarrocco S."/>
            <person name="Picot A."/>
            <person name="Baraldi E."/>
            <person name="Sukno S."/>
            <person name="Thon M."/>
            <person name="Le Floch G."/>
        </authorList>
    </citation>
    <scope>NUCLEOTIDE SEQUENCE</scope>
    <source>
        <strain evidence="3">IMI 504893</strain>
    </source>
</reference>
<dbReference type="AlphaFoldDB" id="A0A9Q8T7I6"/>
<evidence type="ECO:0000313" key="4">
    <source>
        <dbReference type="Proteomes" id="UP000830671"/>
    </source>
</evidence>
<feature type="signal peptide" evidence="2">
    <location>
        <begin position="1"/>
        <end position="32"/>
    </location>
</feature>
<gene>
    <name evidence="3" type="ORF">CLUP02_16224</name>
</gene>
<dbReference type="EMBL" id="CP019481">
    <property type="protein sequence ID" value="UQC90694.1"/>
    <property type="molecule type" value="Genomic_DNA"/>
</dbReference>
<keyword evidence="4" id="KW-1185">Reference proteome</keyword>
<dbReference type="Proteomes" id="UP000830671">
    <property type="component" value="Chromosome 9"/>
</dbReference>
<organism evidence="3 4">
    <name type="scientific">Colletotrichum lupini</name>
    <dbReference type="NCBI Taxonomy" id="145971"/>
    <lineage>
        <taxon>Eukaryota</taxon>
        <taxon>Fungi</taxon>
        <taxon>Dikarya</taxon>
        <taxon>Ascomycota</taxon>
        <taxon>Pezizomycotina</taxon>
        <taxon>Sordariomycetes</taxon>
        <taxon>Hypocreomycetidae</taxon>
        <taxon>Glomerellales</taxon>
        <taxon>Glomerellaceae</taxon>
        <taxon>Colletotrichum</taxon>
        <taxon>Colletotrichum acutatum species complex</taxon>
    </lineage>
</organism>
<accession>A0A9Q8T7I6</accession>
<sequence length="279" mass="30324">MHISPPVYRPPLSTLSLLRLLLLLLLSNIVLGSTTTTLTPTTTSTQNQRNEPAAPPNRAYKAPHLTITPAPDPVFASHRLLRARQGDPRSSDGRTNFIAWYSQSGAWVSATCPADNYFAADSKFGVCCPRNNPFCEMATSCGGPFGNYAVGPTGQADCGPSNTCDTITMLQTQGSTDARRIIFCIAMSELYVLPMTWYRVTHPRKYPGPFSLNPVTPRSLRRNSNGDPKHNGDGNSPGRREPHEWASQQPLPFAAYHDSSGGGCDDLVLGSCCTMRKPP</sequence>
<feature type="region of interest" description="Disordered" evidence="1">
    <location>
        <begin position="209"/>
        <end position="245"/>
    </location>
</feature>
<feature type="compositionally biased region" description="Low complexity" evidence="1">
    <location>
        <begin position="36"/>
        <end position="45"/>
    </location>
</feature>
<protein>
    <submittedName>
        <fullName evidence="3">Uncharacterized protein</fullName>
    </submittedName>
</protein>
<keyword evidence="2" id="KW-0732">Signal</keyword>
<evidence type="ECO:0000256" key="1">
    <source>
        <dbReference type="SAM" id="MobiDB-lite"/>
    </source>
</evidence>
<dbReference type="KEGG" id="clup:CLUP02_16224"/>
<evidence type="ECO:0000256" key="2">
    <source>
        <dbReference type="SAM" id="SignalP"/>
    </source>
</evidence>
<dbReference type="RefSeq" id="XP_049152295.1">
    <property type="nucleotide sequence ID" value="XM_049295148.1"/>
</dbReference>
<dbReference type="GeneID" id="73350158"/>